<name>A0A8S5NAW8_9CAUD</name>
<accession>A0A8S5NAW8</accession>
<sequence length="45" mass="5473">MERIYNKAPSLWYCNPELNRECKKTVCKYNLNTFAKPHQRKTAHF</sequence>
<dbReference type="EMBL" id="BK015112">
    <property type="protein sequence ID" value="DAD91408.1"/>
    <property type="molecule type" value="Genomic_DNA"/>
</dbReference>
<evidence type="ECO:0000313" key="1">
    <source>
        <dbReference type="EMBL" id="DAD91408.1"/>
    </source>
</evidence>
<reference evidence="1" key="1">
    <citation type="journal article" date="2021" name="Proc. Natl. Acad. Sci. U.S.A.">
        <title>A Catalog of Tens of Thousands of Viruses from Human Metagenomes Reveals Hidden Associations with Chronic Diseases.</title>
        <authorList>
            <person name="Tisza M.J."/>
            <person name="Buck C.B."/>
        </authorList>
    </citation>
    <scope>NUCLEOTIDE SEQUENCE</scope>
    <source>
        <strain evidence="1">CtS3r5</strain>
    </source>
</reference>
<protein>
    <submittedName>
        <fullName evidence="1">Uncharacterized protein</fullName>
    </submittedName>
</protein>
<proteinExistence type="predicted"/>
<organism evidence="1">
    <name type="scientific">Siphoviridae sp. ctS3r5</name>
    <dbReference type="NCBI Taxonomy" id="2826341"/>
    <lineage>
        <taxon>Viruses</taxon>
        <taxon>Duplodnaviria</taxon>
        <taxon>Heunggongvirae</taxon>
        <taxon>Uroviricota</taxon>
        <taxon>Caudoviricetes</taxon>
    </lineage>
</organism>